<protein>
    <recommendedName>
        <fullName evidence="3">Tetratricopeptide repeat protein</fullName>
    </recommendedName>
</protein>
<reference evidence="1 2" key="1">
    <citation type="submission" date="2023-03" db="EMBL/GenBank/DDBJ databases">
        <authorList>
            <person name="Uniacke-Lowe S."/>
            <person name="Ross P."/>
            <person name="Hill C."/>
        </authorList>
    </citation>
    <scope>NUCLEOTIDE SEQUENCE [LARGE SCALE GENOMIC DNA]</scope>
    <source>
        <strain evidence="1 2">APC 4016</strain>
    </source>
</reference>
<proteinExistence type="predicted"/>
<dbReference type="EMBL" id="JASDCQ010000001">
    <property type="protein sequence ID" value="MDN3426707.1"/>
    <property type="molecule type" value="Genomic_DNA"/>
</dbReference>
<keyword evidence="2" id="KW-1185">Reference proteome</keyword>
<dbReference type="RefSeq" id="WP_290214480.1">
    <property type="nucleotide sequence ID" value="NZ_JASDCQ010000001.1"/>
</dbReference>
<accession>A0ABT7ZI12</accession>
<comment type="caution">
    <text evidence="1">The sequence shown here is derived from an EMBL/GenBank/DDBJ whole genome shotgun (WGS) entry which is preliminary data.</text>
</comment>
<organism evidence="1 2">
    <name type="scientific">Planococcus notacanthi</name>
    <dbReference type="NCBI Taxonomy" id="3035188"/>
    <lineage>
        <taxon>Bacteria</taxon>
        <taxon>Bacillati</taxon>
        <taxon>Bacillota</taxon>
        <taxon>Bacilli</taxon>
        <taxon>Bacillales</taxon>
        <taxon>Caryophanaceae</taxon>
        <taxon>Planococcus</taxon>
    </lineage>
</organism>
<evidence type="ECO:0008006" key="3">
    <source>
        <dbReference type="Google" id="ProtNLM"/>
    </source>
</evidence>
<name>A0ABT7ZI12_9BACL</name>
<evidence type="ECO:0000313" key="1">
    <source>
        <dbReference type="EMBL" id="MDN3426707.1"/>
    </source>
</evidence>
<dbReference type="Proteomes" id="UP001225873">
    <property type="component" value="Unassembled WGS sequence"/>
</dbReference>
<gene>
    <name evidence="1" type="ORF">QMA01_05320</name>
</gene>
<sequence length="218" mass="25772">MIDKELQKQITALVSDRKIETAEKLLISYVEQNPYDIEGWNRLIILETLVPIQDYEQASDFARTALYYHQNNLLYFLLILSFTPWYKGELDAELVEQAEEIQREADPEMASIISLLLADHYQSNDKAHYEFLLKRSIEYYPYIVRNYTDLGQHYMGYGKKELGKKMIKKGLSNVKFVYIDGEEDDYDELDIIRYINEMITGVFATEYSHRELEKMMEG</sequence>
<evidence type="ECO:0000313" key="2">
    <source>
        <dbReference type="Proteomes" id="UP001225873"/>
    </source>
</evidence>